<dbReference type="PANTHER" id="PTHR33569">
    <property type="entry name" value="UREASE"/>
    <property type="match status" value="1"/>
</dbReference>
<evidence type="ECO:0000313" key="6">
    <source>
        <dbReference type="Proteomes" id="UP000295341"/>
    </source>
</evidence>
<dbReference type="GO" id="GO:0009039">
    <property type="term" value="F:urease activity"/>
    <property type="evidence" value="ECO:0007669"/>
    <property type="project" value="UniProtKB-UniRule"/>
</dbReference>
<dbReference type="NCBIfam" id="TIGR00192">
    <property type="entry name" value="urease_beta"/>
    <property type="match status" value="1"/>
</dbReference>
<dbReference type="EMBL" id="SOBT01000008">
    <property type="protein sequence ID" value="TDU32214.1"/>
    <property type="molecule type" value="Genomic_DNA"/>
</dbReference>
<evidence type="ECO:0000256" key="4">
    <source>
        <dbReference type="SAM" id="MobiDB-lite"/>
    </source>
</evidence>
<feature type="region of interest" description="Disordered" evidence="4">
    <location>
        <begin position="101"/>
        <end position="138"/>
    </location>
</feature>
<keyword evidence="1 3" id="KW-0378">Hydrolase</keyword>
<dbReference type="Proteomes" id="UP000295341">
    <property type="component" value="Unassembled WGS sequence"/>
</dbReference>
<dbReference type="UniPathway" id="UPA00258">
    <property type="reaction ID" value="UER00370"/>
</dbReference>
<dbReference type="GO" id="GO:0035550">
    <property type="term" value="C:urease complex"/>
    <property type="evidence" value="ECO:0007669"/>
    <property type="project" value="InterPro"/>
</dbReference>
<comment type="similarity">
    <text evidence="3">Belongs to the urease beta subunit family.</text>
</comment>
<gene>
    <name evidence="3" type="primary">ureB</name>
    <name evidence="5" type="ORF">DFR24_1603</name>
</gene>
<dbReference type="SUPFAM" id="SSF51278">
    <property type="entry name" value="Urease, beta-subunit"/>
    <property type="match status" value="1"/>
</dbReference>
<dbReference type="OrthoDB" id="9797217at2"/>
<dbReference type="RefSeq" id="WP_133880731.1">
    <property type="nucleotide sequence ID" value="NZ_MWIN01000050.1"/>
</dbReference>
<comment type="pathway">
    <text evidence="3">Nitrogen metabolism; urea degradation; CO(2) and NH(3) from urea (urease route): step 1/1.</text>
</comment>
<evidence type="ECO:0000313" key="5">
    <source>
        <dbReference type="EMBL" id="TDU32214.1"/>
    </source>
</evidence>
<dbReference type="Gene3D" id="2.10.150.10">
    <property type="entry name" value="Urease, beta subunit"/>
    <property type="match status" value="1"/>
</dbReference>
<dbReference type="CDD" id="cd00407">
    <property type="entry name" value="Urease_beta"/>
    <property type="match status" value="1"/>
</dbReference>
<evidence type="ECO:0000256" key="2">
    <source>
        <dbReference type="ARBA" id="ARBA00047778"/>
    </source>
</evidence>
<dbReference type="GO" id="GO:0043419">
    <property type="term" value="P:urea catabolic process"/>
    <property type="evidence" value="ECO:0007669"/>
    <property type="project" value="UniProtKB-UniRule"/>
</dbReference>
<comment type="catalytic activity">
    <reaction evidence="2 3">
        <text>urea + 2 H2O + H(+) = hydrogencarbonate + 2 NH4(+)</text>
        <dbReference type="Rhea" id="RHEA:20557"/>
        <dbReference type="ChEBI" id="CHEBI:15377"/>
        <dbReference type="ChEBI" id="CHEBI:15378"/>
        <dbReference type="ChEBI" id="CHEBI:16199"/>
        <dbReference type="ChEBI" id="CHEBI:17544"/>
        <dbReference type="ChEBI" id="CHEBI:28938"/>
        <dbReference type="EC" id="3.5.1.5"/>
    </reaction>
</comment>
<keyword evidence="6" id="KW-1185">Reference proteome</keyword>
<comment type="subcellular location">
    <subcellularLocation>
        <location evidence="3">Cytoplasm</location>
    </subcellularLocation>
</comment>
<dbReference type="FunFam" id="2.10.150.10:FF:000001">
    <property type="entry name" value="Urease subunit beta"/>
    <property type="match status" value="1"/>
</dbReference>
<dbReference type="Pfam" id="PF00699">
    <property type="entry name" value="Urease_beta"/>
    <property type="match status" value="1"/>
</dbReference>
<sequence length="138" mass="15162">MIPGELLIDDGELLLNTARKTQVMTIANTGDRPIQVGSHYHFFETNTALRFDRKATRGYRLNIAAGTAVRFEPGQERSVELVELAGDRVVYGFNALVSGPLDAKKQSNRSPGATRGSRPSTKKNPGLHPGYAKRKTPR</sequence>
<dbReference type="PANTHER" id="PTHR33569:SF1">
    <property type="entry name" value="UREASE"/>
    <property type="match status" value="1"/>
</dbReference>
<dbReference type="InterPro" id="IPR036461">
    <property type="entry name" value="Urease_betasu_sf"/>
</dbReference>
<dbReference type="HAMAP" id="MF_01954">
    <property type="entry name" value="Urease_beta"/>
    <property type="match status" value="1"/>
</dbReference>
<accession>A0A4R7PDG2</accession>
<reference evidence="5 6" key="1">
    <citation type="submission" date="2019-03" db="EMBL/GenBank/DDBJ databases">
        <title>Genomic Encyclopedia of Type Strains, Phase IV (KMG-IV): sequencing the most valuable type-strain genomes for metagenomic binning, comparative biology and taxonomic classification.</title>
        <authorList>
            <person name="Goeker M."/>
        </authorList>
    </citation>
    <scope>NUCLEOTIDE SEQUENCE [LARGE SCALE GENOMIC DNA]</scope>
    <source>
        <strain evidence="5 6">DSM 26377</strain>
    </source>
</reference>
<evidence type="ECO:0000256" key="3">
    <source>
        <dbReference type="HAMAP-Rule" id="MF_01954"/>
    </source>
</evidence>
<dbReference type="InterPro" id="IPR050069">
    <property type="entry name" value="Urease_subunit"/>
</dbReference>
<keyword evidence="3" id="KW-0963">Cytoplasm</keyword>
<name>A0A4R7PDG2_9GAMM</name>
<proteinExistence type="inferred from homology"/>
<dbReference type="EC" id="3.5.1.5" evidence="3"/>
<organism evidence="5 6">
    <name type="scientific">Panacagrimonas perspica</name>
    <dbReference type="NCBI Taxonomy" id="381431"/>
    <lineage>
        <taxon>Bacteria</taxon>
        <taxon>Pseudomonadati</taxon>
        <taxon>Pseudomonadota</taxon>
        <taxon>Gammaproteobacteria</taxon>
        <taxon>Nevskiales</taxon>
        <taxon>Nevskiaceae</taxon>
        <taxon>Panacagrimonas</taxon>
    </lineage>
</organism>
<dbReference type="NCBIfam" id="NF009682">
    <property type="entry name" value="PRK13203.1"/>
    <property type="match status" value="1"/>
</dbReference>
<dbReference type="AlphaFoldDB" id="A0A4R7PDG2"/>
<dbReference type="InterPro" id="IPR002019">
    <property type="entry name" value="Urease_beta-like"/>
</dbReference>
<evidence type="ECO:0000256" key="1">
    <source>
        <dbReference type="ARBA" id="ARBA00022801"/>
    </source>
</evidence>
<protein>
    <recommendedName>
        <fullName evidence="3">Urease subunit beta</fullName>
        <ecNumber evidence="3">3.5.1.5</ecNumber>
    </recommendedName>
    <alternativeName>
        <fullName evidence="3">Urea amidohydrolase subunit beta</fullName>
    </alternativeName>
</protein>
<comment type="caution">
    <text evidence="5">The sequence shown here is derived from an EMBL/GenBank/DDBJ whole genome shotgun (WGS) entry which is preliminary data.</text>
</comment>
<comment type="subunit">
    <text evidence="3">Heterotrimer of UreA (gamma), UreB (beta) and UreC (alpha) subunits. Three heterotrimers associate to form the active enzyme.</text>
</comment>